<evidence type="ECO:0000256" key="3">
    <source>
        <dbReference type="ARBA" id="ARBA00022777"/>
    </source>
</evidence>
<evidence type="ECO:0000256" key="5">
    <source>
        <dbReference type="ARBA" id="ARBA00022857"/>
    </source>
</evidence>
<name>A0A0F9GYX6_9ZZZZ</name>
<dbReference type="InterPro" id="IPR017437">
    <property type="entry name" value="ATP-NAD_kinase_PpnK-typ_C"/>
</dbReference>
<dbReference type="EMBL" id="LAZR01016557">
    <property type="protein sequence ID" value="KKM04000.1"/>
    <property type="molecule type" value="Genomic_DNA"/>
</dbReference>
<evidence type="ECO:0008006" key="8">
    <source>
        <dbReference type="Google" id="ProtNLM"/>
    </source>
</evidence>
<keyword evidence="1" id="KW-0808">Transferase</keyword>
<dbReference type="GO" id="GO:0019674">
    <property type="term" value="P:NAD+ metabolic process"/>
    <property type="evidence" value="ECO:0007669"/>
    <property type="project" value="InterPro"/>
</dbReference>
<evidence type="ECO:0000256" key="4">
    <source>
        <dbReference type="ARBA" id="ARBA00022840"/>
    </source>
</evidence>
<dbReference type="Gene3D" id="2.60.200.30">
    <property type="entry name" value="Probable inorganic polyphosphate/atp-NAD kinase, domain 2"/>
    <property type="match status" value="1"/>
</dbReference>
<dbReference type="HAMAP" id="MF_00361">
    <property type="entry name" value="NAD_kinase"/>
    <property type="match status" value="1"/>
</dbReference>
<keyword evidence="2" id="KW-0547">Nucleotide-binding</keyword>
<evidence type="ECO:0000256" key="2">
    <source>
        <dbReference type="ARBA" id="ARBA00022741"/>
    </source>
</evidence>
<gene>
    <name evidence="7" type="ORF">LCGC14_1768720</name>
</gene>
<dbReference type="AlphaFoldDB" id="A0A0F9GYX6"/>
<evidence type="ECO:0000313" key="7">
    <source>
        <dbReference type="EMBL" id="KKM04000.1"/>
    </source>
</evidence>
<dbReference type="GO" id="GO:0003951">
    <property type="term" value="F:NAD+ kinase activity"/>
    <property type="evidence" value="ECO:0007669"/>
    <property type="project" value="InterPro"/>
</dbReference>
<protein>
    <recommendedName>
        <fullName evidence="8">NAD kinase</fullName>
    </recommendedName>
</protein>
<dbReference type="GO" id="GO:0005524">
    <property type="term" value="F:ATP binding"/>
    <property type="evidence" value="ECO:0007669"/>
    <property type="project" value="UniProtKB-KW"/>
</dbReference>
<evidence type="ECO:0000256" key="6">
    <source>
        <dbReference type="ARBA" id="ARBA00023027"/>
    </source>
</evidence>
<dbReference type="Pfam" id="PF01513">
    <property type="entry name" value="NAD_kinase"/>
    <property type="match status" value="1"/>
</dbReference>
<dbReference type="GO" id="GO:0006741">
    <property type="term" value="P:NADP+ biosynthetic process"/>
    <property type="evidence" value="ECO:0007669"/>
    <property type="project" value="InterPro"/>
</dbReference>
<proteinExistence type="inferred from homology"/>
<dbReference type="InterPro" id="IPR017438">
    <property type="entry name" value="ATP-NAD_kinase_N"/>
</dbReference>
<keyword evidence="5" id="KW-0521">NADP</keyword>
<keyword evidence="3" id="KW-0418">Kinase</keyword>
<comment type="caution">
    <text evidence="7">The sequence shown here is derived from an EMBL/GenBank/DDBJ whole genome shotgun (WGS) entry which is preliminary data.</text>
</comment>
<dbReference type="Gene3D" id="3.40.50.10330">
    <property type="entry name" value="Probable inorganic polyphosphate/atp-NAD kinase, domain 1"/>
    <property type="match status" value="1"/>
</dbReference>
<dbReference type="PANTHER" id="PTHR20275:SF0">
    <property type="entry name" value="NAD KINASE"/>
    <property type="match status" value="1"/>
</dbReference>
<dbReference type="InterPro" id="IPR016064">
    <property type="entry name" value="NAD/diacylglycerol_kinase_sf"/>
</dbReference>
<dbReference type="PANTHER" id="PTHR20275">
    <property type="entry name" value="NAD KINASE"/>
    <property type="match status" value="1"/>
</dbReference>
<keyword evidence="6" id="KW-0520">NAD</keyword>
<dbReference type="SUPFAM" id="SSF111331">
    <property type="entry name" value="NAD kinase/diacylglycerol kinase-like"/>
    <property type="match status" value="1"/>
</dbReference>
<dbReference type="InterPro" id="IPR002504">
    <property type="entry name" value="NADK"/>
</dbReference>
<accession>A0A0F9GYX6</accession>
<keyword evidence="4" id="KW-0067">ATP-binding</keyword>
<evidence type="ECO:0000256" key="1">
    <source>
        <dbReference type="ARBA" id="ARBA00022679"/>
    </source>
</evidence>
<reference evidence="7" key="1">
    <citation type="journal article" date="2015" name="Nature">
        <title>Complex archaea that bridge the gap between prokaryotes and eukaryotes.</title>
        <authorList>
            <person name="Spang A."/>
            <person name="Saw J.H."/>
            <person name="Jorgensen S.L."/>
            <person name="Zaremba-Niedzwiedzka K."/>
            <person name="Martijn J."/>
            <person name="Lind A.E."/>
            <person name="van Eijk R."/>
            <person name="Schleper C."/>
            <person name="Guy L."/>
            <person name="Ettema T.J."/>
        </authorList>
    </citation>
    <scope>NUCLEOTIDE SEQUENCE</scope>
</reference>
<organism evidence="7">
    <name type="scientific">marine sediment metagenome</name>
    <dbReference type="NCBI Taxonomy" id="412755"/>
    <lineage>
        <taxon>unclassified sequences</taxon>
        <taxon>metagenomes</taxon>
        <taxon>ecological metagenomes</taxon>
    </lineage>
</organism>
<dbReference type="Pfam" id="PF20143">
    <property type="entry name" value="NAD_kinase_C"/>
    <property type="match status" value="1"/>
</dbReference>
<dbReference type="FunFam" id="2.60.200.30:FF:000009">
    <property type="entry name" value="Poly(P)/ATP NAD kinase"/>
    <property type="match status" value="1"/>
</dbReference>
<sequence length="286" mass="31126">MIKKVGIISKWGRPEPPEILRELLPWLSSKGVEAFCDSTYQSLDEFGPTRCDIEEMPSKVDMGIVLGGDGTMLWAARLFSMREVPLLGVNLGGMGYITEVASSNLLQTMQNVLSGDCTTEKRIMLSVEHKREDETLAKLSALNDVVVNKGTSARIIELEVLVDGISITRYRADGIIICTPTGSTAYSLSAGGPILYPTLNSLLLTPICPHTLTNRPIVLPGDAVVDIRLISVSDNVILTHDGIVSSTIASGDIISIRRSSQVTALIMPPKHDHFDALKTKLKWGER</sequence>